<dbReference type="PANTHER" id="PTHR30290:SF83">
    <property type="entry name" value="ABC TRANSPORTER SUBSTRATE-BINDING PROTEIN"/>
    <property type="match status" value="1"/>
</dbReference>
<dbReference type="EMBL" id="AEDQ01000017">
    <property type="protein sequence ID" value="EFL44176.1"/>
    <property type="molecule type" value="Genomic_DNA"/>
</dbReference>
<reference evidence="2 3" key="1">
    <citation type="submission" date="2010-08" db="EMBL/GenBank/DDBJ databases">
        <authorList>
            <person name="Durkin A.S."/>
            <person name="Madupu R."/>
            <person name="Torralba M."/>
            <person name="Gillis M."/>
            <person name="Methe B."/>
            <person name="Sutton G."/>
            <person name="Nelson K.E."/>
        </authorList>
    </citation>
    <scope>NUCLEOTIDE SEQUENCE [LARGE SCALE GENOMIC DNA]</scope>
    <source>
        <strain evidence="2 3">PB189-T1-4</strain>
    </source>
</reference>
<proteinExistence type="predicted"/>
<dbReference type="InterPro" id="IPR030678">
    <property type="entry name" value="Peptide/Ni-bd"/>
</dbReference>
<protein>
    <submittedName>
        <fullName evidence="2">Tat pathway signal sequence domain protein</fullName>
    </submittedName>
</protein>
<dbReference type="Gene3D" id="3.90.76.10">
    <property type="entry name" value="Dipeptide-binding Protein, Domain 1"/>
    <property type="match status" value="1"/>
</dbReference>
<dbReference type="PANTHER" id="PTHR30290">
    <property type="entry name" value="PERIPLASMIC BINDING COMPONENT OF ABC TRANSPORTER"/>
    <property type="match status" value="1"/>
</dbReference>
<keyword evidence="3" id="KW-1185">Reference proteome</keyword>
<dbReference type="Proteomes" id="UP000004431">
    <property type="component" value="Unassembled WGS sequence"/>
</dbReference>
<feature type="domain" description="Solute-binding protein family 5" evidence="1">
    <location>
        <begin position="89"/>
        <end position="470"/>
    </location>
</feature>
<dbReference type="InterPro" id="IPR039424">
    <property type="entry name" value="SBP_5"/>
</dbReference>
<dbReference type="Pfam" id="PF00496">
    <property type="entry name" value="SBP_bac_5"/>
    <property type="match status" value="1"/>
</dbReference>
<dbReference type="RefSeq" id="WP_006303884.1">
    <property type="nucleotide sequence ID" value="NZ_AEDQ01000017.1"/>
</dbReference>
<evidence type="ECO:0000259" key="1">
    <source>
        <dbReference type="Pfam" id="PF00496"/>
    </source>
</evidence>
<name>A0ABN0B055_9ACTN</name>
<organism evidence="2 3">
    <name type="scientific">Fannyhessea vaginae PB189-T1-4</name>
    <dbReference type="NCBI Taxonomy" id="866774"/>
    <lineage>
        <taxon>Bacteria</taxon>
        <taxon>Bacillati</taxon>
        <taxon>Actinomycetota</taxon>
        <taxon>Coriobacteriia</taxon>
        <taxon>Coriobacteriales</taxon>
        <taxon>Atopobiaceae</taxon>
        <taxon>Fannyhessea</taxon>
    </lineage>
</organism>
<comment type="caution">
    <text evidence="2">The sequence shown here is derived from an EMBL/GenBank/DDBJ whole genome shotgun (WGS) entry which is preliminary data.</text>
</comment>
<dbReference type="Gene3D" id="3.10.105.10">
    <property type="entry name" value="Dipeptide-binding Protein, Domain 3"/>
    <property type="match status" value="1"/>
</dbReference>
<evidence type="ECO:0000313" key="2">
    <source>
        <dbReference type="EMBL" id="EFL44176.1"/>
    </source>
</evidence>
<dbReference type="Gene3D" id="3.40.190.10">
    <property type="entry name" value="Periplasmic binding protein-like II"/>
    <property type="match status" value="1"/>
</dbReference>
<dbReference type="SUPFAM" id="SSF53850">
    <property type="entry name" value="Periplasmic binding protein-like II"/>
    <property type="match status" value="1"/>
</dbReference>
<dbReference type="PIRSF" id="PIRSF002741">
    <property type="entry name" value="MppA"/>
    <property type="match status" value="1"/>
</dbReference>
<gene>
    <name evidence="2" type="ORF">HMPREF9248_1036</name>
</gene>
<dbReference type="InterPro" id="IPR000914">
    <property type="entry name" value="SBP_5_dom"/>
</dbReference>
<accession>A0ABN0B055</accession>
<evidence type="ECO:0000313" key="3">
    <source>
        <dbReference type="Proteomes" id="UP000004431"/>
    </source>
</evidence>
<dbReference type="CDD" id="cd00995">
    <property type="entry name" value="PBP2_NikA_DppA_OppA_like"/>
    <property type="match status" value="1"/>
</dbReference>
<sequence length="549" mass="60873">MADGKFMMGRRSFVSGSIAATALAALAGCGKKSGSSDSKGGGAKTGGTLKYFISEPVCIDPYNCQESEGSAVEISLFDSLTAYDWKTHKIVPMACESYEVSDDGTQYTFHLVKGAKFHNGDPVDAKAWKRGWERVVSPKMAKPSQVSFHLSSVEGFKEFHEGKADELKGLTCPDDNTFVVKLSAPSFDFDYVTASNPLVPVPQAALDNPDDFLLAPIGNGPFQMDGKWESGQKIAVKRFDDYYGQAKPKIDGIIFSIQKDPKTAFREFEAGNIDFCPIPSGRIKELVDKYGQSVDGYTVTPDKQVITGAQMSIYYLILNLNDPLMKNPVLRRALSLGINRRNIVDTLFEGIRQPATSFIPPILDNDPFSAWKYCKYDKEAAKKLLEDNGLAGKEITISYNSGGGHEDIMSSIQQDLKDIGLNVKQDTLEWAAYLSKLQEGTFQIARLGWVADYPTLDNFLYPAFYSTAENNYEKYVNPEVDKALEQARSVKDTEERKAAYRKINAQIAEDCPVIPIMYYSHNQVGSSKIQSFFFNPQSKGDYVNLELKA</sequence>
<dbReference type="PROSITE" id="PS51257">
    <property type="entry name" value="PROKAR_LIPOPROTEIN"/>
    <property type="match status" value="1"/>
</dbReference>